<dbReference type="AlphaFoldDB" id="A0A1D7QJL2"/>
<evidence type="ECO:0000313" key="2">
    <source>
        <dbReference type="EMBL" id="AOM78851.1"/>
    </source>
</evidence>
<reference evidence="2 3" key="1">
    <citation type="submission" date="2016-08" db="EMBL/GenBank/DDBJ databases">
        <authorList>
            <person name="Seilhamer J.J."/>
        </authorList>
    </citation>
    <scope>NUCLEOTIDE SEQUENCE [LARGE SCALE GENOMIC DNA]</scope>
    <source>
        <strain evidence="2 3">DX4</strain>
    </source>
</reference>
<dbReference type="KEGG" id="psty:BFS30_17720"/>
<feature type="compositionally biased region" description="Polar residues" evidence="1">
    <location>
        <begin position="195"/>
        <end position="215"/>
    </location>
</feature>
<feature type="region of interest" description="Disordered" evidence="1">
    <location>
        <begin position="179"/>
        <end position="307"/>
    </location>
</feature>
<evidence type="ECO:0000256" key="1">
    <source>
        <dbReference type="SAM" id="MobiDB-lite"/>
    </source>
</evidence>
<evidence type="ECO:0000313" key="3">
    <source>
        <dbReference type="Proteomes" id="UP000094313"/>
    </source>
</evidence>
<dbReference type="EMBL" id="CP017141">
    <property type="protein sequence ID" value="AOM78851.1"/>
    <property type="molecule type" value="Genomic_DNA"/>
</dbReference>
<feature type="compositionally biased region" description="Basic and acidic residues" evidence="1">
    <location>
        <begin position="235"/>
        <end position="248"/>
    </location>
</feature>
<feature type="compositionally biased region" description="Gly residues" evidence="1">
    <location>
        <begin position="281"/>
        <end position="300"/>
    </location>
</feature>
<protein>
    <recommendedName>
        <fullName evidence="4">Vitellogenin II</fullName>
    </recommendedName>
</protein>
<keyword evidence="3" id="KW-1185">Reference proteome</keyword>
<name>A0A1D7QJL2_9SPHI</name>
<proteinExistence type="predicted"/>
<accession>A0A1D7QJL2</accession>
<sequence length="307" mass="33495">MLALTTLVVASCSAPRYAQQSTNEDDVYGSTAKAQIYTPQERPRQQAPQDNYDQSDEYYGTSDPYYDMDYSSRINRFSYSSPWRSYYDPYFDNGYYGYGSGYGYNGFSLGLSFGSLWNSPYYGWGNYYSPFGYNPWGWNNWGWNNYYGGGGYYGGGYYGGGYWGGGYIGGGTYTGRTNNAPRATRGYRDGARSSYGPSGRSSETVRTDFNGNVISRGTRADMYGPNRASGSSRASRGEGSRASTRDNYRPQPSQERQSRGESYRPEPQSRPSYSPPPSRGGSEGGGGGRSSGGGGGGGGRSSRAGRG</sequence>
<feature type="region of interest" description="Disordered" evidence="1">
    <location>
        <begin position="38"/>
        <end position="59"/>
    </location>
</feature>
<gene>
    <name evidence="2" type="ORF">BFS30_17720</name>
</gene>
<organism evidence="2 3">
    <name type="scientific">Pedobacter steynii</name>
    <dbReference type="NCBI Taxonomy" id="430522"/>
    <lineage>
        <taxon>Bacteria</taxon>
        <taxon>Pseudomonadati</taxon>
        <taxon>Bacteroidota</taxon>
        <taxon>Sphingobacteriia</taxon>
        <taxon>Sphingobacteriales</taxon>
        <taxon>Sphingobacteriaceae</taxon>
        <taxon>Pedobacter</taxon>
    </lineage>
</organism>
<evidence type="ECO:0008006" key="4">
    <source>
        <dbReference type="Google" id="ProtNLM"/>
    </source>
</evidence>
<dbReference type="Proteomes" id="UP000094313">
    <property type="component" value="Chromosome"/>
</dbReference>